<comment type="caution">
    <text evidence="1">The sequence shown here is derived from an EMBL/GenBank/DDBJ whole genome shotgun (WGS) entry which is preliminary data.</text>
</comment>
<name>A0A7C8M8E9_9PLEO</name>
<proteinExistence type="predicted"/>
<gene>
    <name evidence="1" type="ORF">BDV95DRAFT_617326</name>
</gene>
<protein>
    <recommendedName>
        <fullName evidence="3">Protein kinase domain-containing protein</fullName>
    </recommendedName>
</protein>
<evidence type="ECO:0000313" key="1">
    <source>
        <dbReference type="EMBL" id="KAF2873580.1"/>
    </source>
</evidence>
<dbReference type="Proteomes" id="UP000481861">
    <property type="component" value="Unassembled WGS sequence"/>
</dbReference>
<sequence length="204" mass="22887">MSTRIQPLPSDHEIVQICAEIPPFAGTPHGNRLIKLSESVVVKFGVGVRKQEAENQAYARRYVDSAILYVPQVFRFFEVSYPNFTIGYLLMEFIDGTCLQDLNVLCRPDVIKKTIEATRHLRSIPVPHAHGPGPAGGSPAQGYLWSDNGAGSIFEVHVFRELRADDELWFDQLLIHLPRPSEADEQVLNQLGIPAFVETKYAMN</sequence>
<reference evidence="1 2" key="1">
    <citation type="submission" date="2020-01" db="EMBL/GenBank/DDBJ databases">
        <authorList>
            <consortium name="DOE Joint Genome Institute"/>
            <person name="Haridas S."/>
            <person name="Albert R."/>
            <person name="Binder M."/>
            <person name="Bloem J."/>
            <person name="Labutti K."/>
            <person name="Salamov A."/>
            <person name="Andreopoulos B."/>
            <person name="Baker S.E."/>
            <person name="Barry K."/>
            <person name="Bills G."/>
            <person name="Bluhm B.H."/>
            <person name="Cannon C."/>
            <person name="Castanera R."/>
            <person name="Culley D.E."/>
            <person name="Daum C."/>
            <person name="Ezra D."/>
            <person name="Gonzalez J.B."/>
            <person name="Henrissat B."/>
            <person name="Kuo A."/>
            <person name="Liang C."/>
            <person name="Lipzen A."/>
            <person name="Lutzoni F."/>
            <person name="Magnuson J."/>
            <person name="Mondo S."/>
            <person name="Nolan M."/>
            <person name="Ohm R."/>
            <person name="Pangilinan J."/>
            <person name="Park H.-J.H."/>
            <person name="Ramirez L."/>
            <person name="Alfaro M."/>
            <person name="Sun H."/>
            <person name="Tritt A."/>
            <person name="Yoshinaga Y."/>
            <person name="Zwiers L.-H.L."/>
            <person name="Turgeon B.G."/>
            <person name="Goodwin S.B."/>
            <person name="Spatafora J.W."/>
            <person name="Crous P.W."/>
            <person name="Grigoriev I.V."/>
        </authorList>
    </citation>
    <scope>NUCLEOTIDE SEQUENCE [LARGE SCALE GENOMIC DNA]</scope>
    <source>
        <strain evidence="1 2">CBS 611.86</strain>
    </source>
</reference>
<evidence type="ECO:0000313" key="2">
    <source>
        <dbReference type="Proteomes" id="UP000481861"/>
    </source>
</evidence>
<dbReference type="OrthoDB" id="3250044at2759"/>
<keyword evidence="2" id="KW-1185">Reference proteome</keyword>
<organism evidence="1 2">
    <name type="scientific">Massariosphaeria phaeospora</name>
    <dbReference type="NCBI Taxonomy" id="100035"/>
    <lineage>
        <taxon>Eukaryota</taxon>
        <taxon>Fungi</taxon>
        <taxon>Dikarya</taxon>
        <taxon>Ascomycota</taxon>
        <taxon>Pezizomycotina</taxon>
        <taxon>Dothideomycetes</taxon>
        <taxon>Pleosporomycetidae</taxon>
        <taxon>Pleosporales</taxon>
        <taxon>Pleosporales incertae sedis</taxon>
        <taxon>Massariosphaeria</taxon>
    </lineage>
</organism>
<dbReference type="EMBL" id="JAADJZ010000007">
    <property type="protein sequence ID" value="KAF2873580.1"/>
    <property type="molecule type" value="Genomic_DNA"/>
</dbReference>
<evidence type="ECO:0008006" key="3">
    <source>
        <dbReference type="Google" id="ProtNLM"/>
    </source>
</evidence>
<dbReference type="SUPFAM" id="SSF56112">
    <property type="entry name" value="Protein kinase-like (PK-like)"/>
    <property type="match status" value="1"/>
</dbReference>
<dbReference type="AlphaFoldDB" id="A0A7C8M8E9"/>
<accession>A0A7C8M8E9</accession>
<dbReference type="InterPro" id="IPR011009">
    <property type="entry name" value="Kinase-like_dom_sf"/>
</dbReference>